<proteinExistence type="predicted"/>
<organism evidence="1 2">
    <name type="scientific">Dryococelus australis</name>
    <dbReference type="NCBI Taxonomy" id="614101"/>
    <lineage>
        <taxon>Eukaryota</taxon>
        <taxon>Metazoa</taxon>
        <taxon>Ecdysozoa</taxon>
        <taxon>Arthropoda</taxon>
        <taxon>Hexapoda</taxon>
        <taxon>Insecta</taxon>
        <taxon>Pterygota</taxon>
        <taxon>Neoptera</taxon>
        <taxon>Polyneoptera</taxon>
        <taxon>Phasmatodea</taxon>
        <taxon>Verophasmatodea</taxon>
        <taxon>Anareolatae</taxon>
        <taxon>Phasmatidae</taxon>
        <taxon>Eurycanthinae</taxon>
        <taxon>Dryococelus</taxon>
    </lineage>
</organism>
<evidence type="ECO:0000313" key="2">
    <source>
        <dbReference type="Proteomes" id="UP001159363"/>
    </source>
</evidence>
<dbReference type="EMBL" id="JARBHB010000013">
    <property type="protein sequence ID" value="KAJ8869517.1"/>
    <property type="molecule type" value="Genomic_DNA"/>
</dbReference>
<gene>
    <name evidence="1" type="ORF">PR048_028508</name>
</gene>
<keyword evidence="2" id="KW-1185">Reference proteome</keyword>
<name>A0ABQ9GDE2_9NEOP</name>
<sequence>MVINFSSSVKNLGIVIDETLSWVAHTTHICKKVYKTLHSIKRFKNLLPERIKILLVHALVLSIIEYCDVVYNDLAYHLNKRLQRLQNTYVGFVSNLKSRDHLIRLGIRIAWTRTYAMRVLAIFFFFLRRWCGVCCHAAVTRAVSRPRQVSTCSELPTHEEFTLTQLYLAHRFTTRLLEGLDTNTALDMTPASRTNTFPTAIIGGCRRRLFLTACRLFARDHCEPHSQVQRTRSMPQQHIRQVFAKLDEFAGGHEFALPEAGWTFRRIGRHLNHSAYTVARLCWTQ</sequence>
<accession>A0ABQ9GDE2</accession>
<protein>
    <submittedName>
        <fullName evidence="1">Uncharacterized protein</fullName>
    </submittedName>
</protein>
<comment type="caution">
    <text evidence="1">The sequence shown here is derived from an EMBL/GenBank/DDBJ whole genome shotgun (WGS) entry which is preliminary data.</text>
</comment>
<dbReference type="Proteomes" id="UP001159363">
    <property type="component" value="Chromosome 12"/>
</dbReference>
<reference evidence="1 2" key="1">
    <citation type="submission" date="2023-02" db="EMBL/GenBank/DDBJ databases">
        <title>LHISI_Scaffold_Assembly.</title>
        <authorList>
            <person name="Stuart O.P."/>
            <person name="Cleave R."/>
            <person name="Magrath M.J.L."/>
            <person name="Mikheyev A.S."/>
        </authorList>
    </citation>
    <scope>NUCLEOTIDE SEQUENCE [LARGE SCALE GENOMIC DNA]</scope>
    <source>
        <strain evidence="1">Daus_M_001</strain>
        <tissue evidence="1">Leg muscle</tissue>
    </source>
</reference>
<evidence type="ECO:0000313" key="1">
    <source>
        <dbReference type="EMBL" id="KAJ8869517.1"/>
    </source>
</evidence>